<dbReference type="EMBL" id="LAJY01000442">
    <property type="protein sequence ID" value="KJV08810.1"/>
    <property type="molecule type" value="Genomic_DNA"/>
</dbReference>
<feature type="domain" description="POTRA" evidence="4">
    <location>
        <begin position="53"/>
        <end position="121"/>
    </location>
</feature>
<feature type="non-terminal residue" evidence="5">
    <location>
        <position position="195"/>
    </location>
</feature>
<evidence type="ECO:0000259" key="4">
    <source>
        <dbReference type="PROSITE" id="PS51779"/>
    </source>
</evidence>
<evidence type="ECO:0000256" key="3">
    <source>
        <dbReference type="SAM" id="SignalP"/>
    </source>
</evidence>
<gene>
    <name evidence="5" type="ORF">VZ95_15420</name>
</gene>
<dbReference type="RefSeq" id="WP_045776650.1">
    <property type="nucleotide sequence ID" value="NZ_LAJY01000442.1"/>
</dbReference>
<name>A0A0F3IPY1_9PROT</name>
<evidence type="ECO:0000256" key="1">
    <source>
        <dbReference type="ARBA" id="ARBA00004370"/>
    </source>
</evidence>
<evidence type="ECO:0000313" key="6">
    <source>
        <dbReference type="Proteomes" id="UP000033774"/>
    </source>
</evidence>
<dbReference type="GO" id="GO:0019867">
    <property type="term" value="C:outer membrane"/>
    <property type="evidence" value="ECO:0007669"/>
    <property type="project" value="InterPro"/>
</dbReference>
<proteinExistence type="predicted"/>
<accession>A0A0F3IPY1</accession>
<comment type="caution">
    <text evidence="5">The sequence shown here is derived from an EMBL/GenBank/DDBJ whole genome shotgun (WGS) entry which is preliminary data.</text>
</comment>
<dbReference type="AlphaFoldDB" id="A0A0F3IPY1"/>
<feature type="signal peptide" evidence="3">
    <location>
        <begin position="1"/>
        <end position="30"/>
    </location>
</feature>
<keyword evidence="3" id="KW-0732">Signal</keyword>
<dbReference type="Proteomes" id="UP000033774">
    <property type="component" value="Unassembled WGS sequence"/>
</dbReference>
<feature type="chain" id="PRO_5002462326" description="POTRA domain-containing protein" evidence="3">
    <location>
        <begin position="31"/>
        <end position="195"/>
    </location>
</feature>
<keyword evidence="6" id="KW-1185">Reference proteome</keyword>
<dbReference type="InterPro" id="IPR010827">
    <property type="entry name" value="BamA/TamA_POTRA"/>
</dbReference>
<reference evidence="5 6" key="1">
    <citation type="submission" date="2015-03" db="EMBL/GenBank/DDBJ databases">
        <title>Draft genome sequence of Elstera litoralis.</title>
        <authorList>
            <person name="Rahalkar M.C."/>
            <person name="Dhakephalkar P.K."/>
            <person name="Pore S.D."/>
            <person name="Arora P."/>
            <person name="Kapse N.G."/>
            <person name="Pandit P.S."/>
        </authorList>
    </citation>
    <scope>NUCLEOTIDE SEQUENCE [LARGE SCALE GENOMIC DNA]</scope>
    <source>
        <strain evidence="5 6">Dia-1</strain>
    </source>
</reference>
<keyword evidence="2" id="KW-0472">Membrane</keyword>
<dbReference type="Gene3D" id="3.10.20.310">
    <property type="entry name" value="membrane protein fhac"/>
    <property type="match status" value="2"/>
</dbReference>
<comment type="subcellular location">
    <subcellularLocation>
        <location evidence="1">Membrane</location>
    </subcellularLocation>
</comment>
<dbReference type="Pfam" id="PF07244">
    <property type="entry name" value="POTRA"/>
    <property type="match status" value="2"/>
</dbReference>
<dbReference type="PROSITE" id="PS51779">
    <property type="entry name" value="POTRA"/>
    <property type="match status" value="2"/>
</dbReference>
<feature type="domain" description="POTRA" evidence="4">
    <location>
        <begin position="122"/>
        <end position="195"/>
    </location>
</feature>
<evidence type="ECO:0000313" key="5">
    <source>
        <dbReference type="EMBL" id="KJV08810.1"/>
    </source>
</evidence>
<protein>
    <recommendedName>
        <fullName evidence="4">POTRA domain-containing protein</fullName>
    </recommendedName>
</protein>
<dbReference type="InterPro" id="IPR034746">
    <property type="entry name" value="POTRA"/>
</dbReference>
<evidence type="ECO:0000256" key="2">
    <source>
        <dbReference type="ARBA" id="ARBA00023136"/>
    </source>
</evidence>
<organism evidence="5 6">
    <name type="scientific">Elstera litoralis</name>
    <dbReference type="NCBI Taxonomy" id="552518"/>
    <lineage>
        <taxon>Bacteria</taxon>
        <taxon>Pseudomonadati</taxon>
        <taxon>Pseudomonadota</taxon>
        <taxon>Alphaproteobacteria</taxon>
        <taxon>Rhodospirillales</taxon>
        <taxon>Rhodospirillaceae</taxon>
        <taxon>Elstera</taxon>
    </lineage>
</organism>
<sequence>MMTRTRNRTALLLAGVAWTASVIAPQMVFAQGQGPAAPAARPAPQAATSAPQVVIQTIRVEGTQRIEPDTVRNYLNIRLGEPVTADIVDKSLKTLFATGLFADVSVGIDRGDILVVRVVENPIVNRIAFEGLDKLEEKDLLAEMQLRPRVVYTRSKLQADVQRLLDIYKRNSRFAAAIEPKIIQLDQNRVDIVFE</sequence>